<sequence>MEINTIKKFKYKGFDCIVKRIGYSKGQSARDAINLLGDDDFSMRQWWLCGYVVLPGDHPLNGEHYDDINDVINVHQGLTYSDNGENNTWVIGFDCNHYGDGDKENTEEFVVSEIQKVVDQLLDPNKDLRAMIEDSAWSEG</sequence>
<protein>
    <submittedName>
        <fullName evidence="1">Uncharacterized protein</fullName>
    </submittedName>
</protein>
<reference evidence="1" key="1">
    <citation type="journal article" date="2021" name="Proc. Natl. Acad. Sci. U.S.A.">
        <title>A Catalog of Tens of Thousands of Viruses from Human Metagenomes Reveals Hidden Associations with Chronic Diseases.</title>
        <authorList>
            <person name="Tisza M.J."/>
            <person name="Buck C.B."/>
        </authorList>
    </citation>
    <scope>NUCLEOTIDE SEQUENCE</scope>
    <source>
        <strain evidence="1">CtKm44</strain>
    </source>
</reference>
<name>A0A8S5LTX9_9CAUD</name>
<evidence type="ECO:0000313" key="1">
    <source>
        <dbReference type="EMBL" id="DAD73370.1"/>
    </source>
</evidence>
<accession>A0A8S5LTX9</accession>
<proteinExistence type="predicted"/>
<dbReference type="EMBL" id="BK014735">
    <property type="protein sequence ID" value="DAD73370.1"/>
    <property type="molecule type" value="Genomic_DNA"/>
</dbReference>
<organism evidence="1">
    <name type="scientific">Siphoviridae sp. ctKm44</name>
    <dbReference type="NCBI Taxonomy" id="2826245"/>
    <lineage>
        <taxon>Viruses</taxon>
        <taxon>Duplodnaviria</taxon>
        <taxon>Heunggongvirae</taxon>
        <taxon>Uroviricota</taxon>
        <taxon>Caudoviricetes</taxon>
    </lineage>
</organism>